<dbReference type="AlphaFoldDB" id="A0A452QWH9"/>
<evidence type="ECO:0000313" key="1">
    <source>
        <dbReference type="Ensembl" id="ENSUAMP00000010117.1"/>
    </source>
</evidence>
<reference evidence="1" key="2">
    <citation type="submission" date="2025-08" db="UniProtKB">
        <authorList>
            <consortium name="Ensembl"/>
        </authorList>
    </citation>
    <scope>IDENTIFICATION</scope>
</reference>
<name>A0A452QWH9_URSAM</name>
<dbReference type="GeneTree" id="ENSGT00950000185483"/>
<reference evidence="1" key="3">
    <citation type="submission" date="2025-09" db="UniProtKB">
        <authorList>
            <consortium name="Ensembl"/>
        </authorList>
    </citation>
    <scope>IDENTIFICATION</scope>
</reference>
<organism evidence="1 2">
    <name type="scientific">Ursus americanus</name>
    <name type="common">American black bear</name>
    <name type="synonym">Euarctos americanus</name>
    <dbReference type="NCBI Taxonomy" id="9643"/>
    <lineage>
        <taxon>Eukaryota</taxon>
        <taxon>Metazoa</taxon>
        <taxon>Chordata</taxon>
        <taxon>Craniata</taxon>
        <taxon>Vertebrata</taxon>
        <taxon>Euteleostomi</taxon>
        <taxon>Mammalia</taxon>
        <taxon>Eutheria</taxon>
        <taxon>Laurasiatheria</taxon>
        <taxon>Carnivora</taxon>
        <taxon>Caniformia</taxon>
        <taxon>Ursidae</taxon>
        <taxon>Ursus</taxon>
    </lineage>
</organism>
<dbReference type="Ensembl" id="ENSUAMT00000011381.1">
    <property type="protein sequence ID" value="ENSUAMP00000010117.1"/>
    <property type="gene ID" value="ENSUAMG00000008362.1"/>
</dbReference>
<accession>A0A452QWH9</accession>
<dbReference type="Proteomes" id="UP000291022">
    <property type="component" value="Unassembled WGS sequence"/>
</dbReference>
<dbReference type="STRING" id="9643.ENSUAMP00000010117"/>
<proteinExistence type="predicted"/>
<keyword evidence="2" id="KW-1185">Reference proteome</keyword>
<sequence length="108" mass="12363">MGQERILLTSIHLPRRALSSFPAPPPQSINREISFPQAKPWFPVSLTEAGKGKKLNNLSFFSFHLESEALVEEVIECFQNSVSREELHFLLTNHEAWERFVAKATLSR</sequence>
<evidence type="ECO:0000313" key="2">
    <source>
        <dbReference type="Proteomes" id="UP000291022"/>
    </source>
</evidence>
<protein>
    <submittedName>
        <fullName evidence="1">Uncharacterized protein</fullName>
    </submittedName>
</protein>
<reference evidence="2" key="1">
    <citation type="submission" date="2016-06" db="EMBL/GenBank/DDBJ databases">
        <title>De novo assembly and RNA-Seq shows season-dependent expression and editing in black bear kidneys.</title>
        <authorList>
            <person name="Korstanje R."/>
            <person name="Srivastava A."/>
            <person name="Sarsani V.K."/>
            <person name="Sheehan S.M."/>
            <person name="Seger R.L."/>
            <person name="Barter M.E."/>
            <person name="Lindqvist C."/>
            <person name="Brody L.C."/>
            <person name="Mullikin J.C."/>
        </authorList>
    </citation>
    <scope>NUCLEOTIDE SEQUENCE [LARGE SCALE GENOMIC DNA]</scope>
</reference>